<reference evidence="7 8" key="1">
    <citation type="journal article" date="2012" name="G3 (Bethesda)">
        <title>Pichia sorbitophila, an interspecies yeast hybrid reveals early steps of genome resolution following polyploidization.</title>
        <authorList>
            <person name="Leh Louis V."/>
            <person name="Despons L."/>
            <person name="Friedrich A."/>
            <person name="Martin T."/>
            <person name="Durrens P."/>
            <person name="Casaregola S."/>
            <person name="Neuveglise C."/>
            <person name="Fairhead C."/>
            <person name="Marck C."/>
            <person name="Cruz J.A."/>
            <person name="Straub M.L."/>
            <person name="Kugler V."/>
            <person name="Sacerdot C."/>
            <person name="Uzunov Z."/>
            <person name="Thierry A."/>
            <person name="Weiss S."/>
            <person name="Bleykasten C."/>
            <person name="De Montigny J."/>
            <person name="Jacques N."/>
            <person name="Jung P."/>
            <person name="Lemaire M."/>
            <person name="Mallet S."/>
            <person name="Morel G."/>
            <person name="Richard G.F."/>
            <person name="Sarkar A."/>
            <person name="Savel G."/>
            <person name="Schacherer J."/>
            <person name="Seret M.L."/>
            <person name="Talla E."/>
            <person name="Samson G."/>
            <person name="Jubin C."/>
            <person name="Poulain J."/>
            <person name="Vacherie B."/>
            <person name="Barbe V."/>
            <person name="Pelletier E."/>
            <person name="Sherman D.J."/>
            <person name="Westhof E."/>
            <person name="Weissenbach J."/>
            <person name="Baret P.V."/>
            <person name="Wincker P."/>
            <person name="Gaillardin C."/>
            <person name="Dujon B."/>
            <person name="Souciet J.L."/>
        </authorList>
    </citation>
    <scope>NUCLEOTIDE SEQUENCE [LARGE SCALE GENOMIC DNA]</scope>
    <source>
        <strain evidence="8">ATCC MYA-4447 / BCRC 22081 / CBS 7064 / NBRC 10061 / NRRL Y-12695</strain>
    </source>
</reference>
<dbReference type="PANTHER" id="PTHR20531:SF1">
    <property type="entry name" value="N-ALPHA-ACETYLTRANSFERASE 40"/>
    <property type="match status" value="1"/>
</dbReference>
<keyword evidence="8" id="KW-1185">Reference proteome</keyword>
<evidence type="ECO:0000256" key="1">
    <source>
        <dbReference type="ARBA" id="ARBA00004123"/>
    </source>
</evidence>
<dbReference type="GO" id="GO:1990189">
    <property type="term" value="F:protein N-terminal-serine acetyltransferase activity"/>
    <property type="evidence" value="ECO:0007669"/>
    <property type="project" value="TreeGrafter"/>
</dbReference>
<evidence type="ECO:0000313" key="8">
    <source>
        <dbReference type="Proteomes" id="UP000005222"/>
    </source>
</evidence>
<evidence type="ECO:0000256" key="4">
    <source>
        <dbReference type="ARBA" id="ARBA00022679"/>
    </source>
</evidence>
<accession>G8Y013</accession>
<evidence type="ECO:0000256" key="6">
    <source>
        <dbReference type="ARBA" id="ARBA00023315"/>
    </source>
</evidence>
<sequence length="229" mass="26468">MGTNNEKCPSKDAPVFNEHDKAFVKKISETISALVPQWFSQSVSIGVPPRSLQLETYPVHRLQADRLEQCLNLVVENLQDFYCRLEGVNWTHKKREEMKEDGLIYVTYGDQSKIWAFMSFMLTVENGIKSLYLYEIHVHNSLHSYRLGSELLDGLHSTAAKLNSLAASDQNYADLSNTGVNLTVFVENHKALSWYTRRGYRLSEHSPRDKKLRSRIVKPDYYILYRPHA</sequence>
<dbReference type="PANTHER" id="PTHR20531">
    <property type="entry name" value="N-ALPHA-ACETYLTRANSFERASE 40"/>
    <property type="match status" value="1"/>
</dbReference>
<dbReference type="FunCoup" id="G8Y013">
    <property type="interactions" value="184"/>
</dbReference>
<dbReference type="eggNOG" id="KOG2488">
    <property type="taxonomic scope" value="Eukaryota"/>
</dbReference>
<dbReference type="Proteomes" id="UP000005222">
    <property type="component" value="Chromosome N"/>
</dbReference>
<keyword evidence="6" id="KW-0012">Acyltransferase</keyword>
<protein>
    <submittedName>
        <fullName evidence="7">Piso0_005818 protein</fullName>
    </submittedName>
</protein>
<dbReference type="InParanoid" id="G8Y013"/>
<dbReference type="InterPro" id="IPR016181">
    <property type="entry name" value="Acyl_CoA_acyltransferase"/>
</dbReference>
<name>G8Y013_PICSO</name>
<gene>
    <name evidence="7" type="primary">Piso0_005818</name>
    <name evidence="7" type="ORF">GNLVRS01_PISO0N23267g</name>
</gene>
<dbReference type="InterPro" id="IPR039949">
    <property type="entry name" value="NAA40"/>
</dbReference>
<evidence type="ECO:0000256" key="3">
    <source>
        <dbReference type="ARBA" id="ARBA00022490"/>
    </source>
</evidence>
<dbReference type="OMA" id="RALNWYK"/>
<comment type="subcellular location">
    <subcellularLocation>
        <location evidence="2">Cytoplasm</location>
    </subcellularLocation>
    <subcellularLocation>
        <location evidence="1">Nucleus</location>
    </subcellularLocation>
</comment>
<dbReference type="GO" id="GO:0043998">
    <property type="term" value="F:histone H2A acetyltransferase activity"/>
    <property type="evidence" value="ECO:0007669"/>
    <property type="project" value="InterPro"/>
</dbReference>
<dbReference type="SUPFAM" id="SSF55729">
    <property type="entry name" value="Acyl-CoA N-acyltransferases (Nat)"/>
    <property type="match status" value="1"/>
</dbReference>
<evidence type="ECO:0000313" key="7">
    <source>
        <dbReference type="EMBL" id="CCE87272.1"/>
    </source>
</evidence>
<dbReference type="GO" id="GO:0010485">
    <property type="term" value="F:histone H4 acetyltransferase activity"/>
    <property type="evidence" value="ECO:0007669"/>
    <property type="project" value="InterPro"/>
</dbReference>
<dbReference type="AlphaFoldDB" id="G8Y013"/>
<proteinExistence type="predicted"/>
<dbReference type="Gene3D" id="3.40.630.30">
    <property type="match status" value="1"/>
</dbReference>
<keyword evidence="5" id="KW-0539">Nucleus</keyword>
<evidence type="ECO:0000256" key="2">
    <source>
        <dbReference type="ARBA" id="ARBA00004496"/>
    </source>
</evidence>
<dbReference type="STRING" id="559304.G8Y013"/>
<dbReference type="GO" id="GO:0005634">
    <property type="term" value="C:nucleus"/>
    <property type="evidence" value="ECO:0007669"/>
    <property type="project" value="UniProtKB-SubCell"/>
</dbReference>
<evidence type="ECO:0000256" key="5">
    <source>
        <dbReference type="ARBA" id="ARBA00023242"/>
    </source>
</evidence>
<organism evidence="7 8">
    <name type="scientific">Pichia sorbitophila (strain ATCC MYA-4447 / BCRC 22081 / CBS 7064 / NBRC 10061 / NRRL Y-12695)</name>
    <name type="common">Hybrid yeast</name>
    <dbReference type="NCBI Taxonomy" id="559304"/>
    <lineage>
        <taxon>Eukaryota</taxon>
        <taxon>Fungi</taxon>
        <taxon>Dikarya</taxon>
        <taxon>Ascomycota</taxon>
        <taxon>Saccharomycotina</taxon>
        <taxon>Pichiomycetes</taxon>
        <taxon>Debaryomycetaceae</taxon>
        <taxon>Millerozyma</taxon>
    </lineage>
</organism>
<dbReference type="EMBL" id="FO082046">
    <property type="protein sequence ID" value="CCE87272.1"/>
    <property type="molecule type" value="Genomic_DNA"/>
</dbReference>
<dbReference type="OrthoDB" id="424551at2759"/>
<dbReference type="GO" id="GO:0005737">
    <property type="term" value="C:cytoplasm"/>
    <property type="evidence" value="ECO:0007669"/>
    <property type="project" value="UniProtKB-SubCell"/>
</dbReference>
<keyword evidence="3" id="KW-0963">Cytoplasm</keyword>
<keyword evidence="4" id="KW-0808">Transferase</keyword>
<dbReference type="HOGENOM" id="CLU_051699_2_2_1"/>